<dbReference type="Pfam" id="PF13414">
    <property type="entry name" value="TPR_11"/>
    <property type="match status" value="1"/>
</dbReference>
<feature type="domain" description="Cdc23" evidence="11">
    <location>
        <begin position="25"/>
        <end position="259"/>
    </location>
</feature>
<keyword evidence="7" id="KW-0131">Cell cycle</keyword>
<keyword evidence="3" id="KW-0677">Repeat</keyword>
<dbReference type="AlphaFoldDB" id="A0A1B6F0D6"/>
<protein>
    <recommendedName>
        <fullName evidence="9">Cyclosome subunit 8</fullName>
    </recommendedName>
</protein>
<proteinExistence type="inferred from homology"/>
<dbReference type="InterPro" id="IPR019734">
    <property type="entry name" value="TPR_rpt"/>
</dbReference>
<dbReference type="GO" id="GO:0016567">
    <property type="term" value="P:protein ubiquitination"/>
    <property type="evidence" value="ECO:0007669"/>
    <property type="project" value="TreeGrafter"/>
</dbReference>
<feature type="repeat" description="TPR" evidence="10">
    <location>
        <begin position="320"/>
        <end position="353"/>
    </location>
</feature>
<keyword evidence="5" id="KW-0833">Ubl conjugation pathway</keyword>
<dbReference type="Pfam" id="PF13174">
    <property type="entry name" value="TPR_6"/>
    <property type="match status" value="1"/>
</dbReference>
<comment type="pathway">
    <text evidence="1">Protein modification; protein ubiquitination.</text>
</comment>
<feature type="repeat" description="TPR" evidence="10">
    <location>
        <begin position="354"/>
        <end position="387"/>
    </location>
</feature>
<sequence>MPNNSAAEGSLKMIDDPSNFDLKSVKTSIQKAILDCSIRGLNHTTKWLSELNFSLKDVEIDPAERVHTDPAVYGNEYDTYFLAKSYFDVREYDRCTYHTEKSTTPVCRFLHLYSKYLSLEKKKVEDMTDDWPDPRVNSKLQSLCVDLRTDYLAWKLDCYMLYLYGVVLKRRDLHNEAIQVLVEAIHKEPLHWGAWIELATLIPDRAKLKSLLLPDHWIKQFFLAHTYLEQQLNDEALDIYGQLQSQGFGQSNYLLAQTAIAYHNKRDVVKAISTFHELRKLDPLRLDNLDTFSNLLYVREMKVELAYLAHHASEIDKYRVETCCVIGNYYSLRTEHQKAVLYFQRALRLNPQYLSAWTLMGHEFMEMKNTNAAIQSYRQAIEVNRRDYRAWYGLGQTYEILKMTYYCLYYYKQAQQLRPNDSRMLVALGETYEKLDKVQDALKCFYKARSVGDIEGVAIFKLAKLYEKVQLVDEALTAYTEFVKEMASMTTSDNKADVAHAYKFLASQHIKNNNLELAHQYAQKCLTYEETKEEGKAYLRTIASKRGQQGGDESGMQVEDSMRASRQKIVVLDPIEVRNLARSLVFSPPENNT</sequence>
<dbReference type="SMART" id="SM00028">
    <property type="entry name" value="TPR"/>
    <property type="match status" value="7"/>
</dbReference>
<dbReference type="GO" id="GO:0005680">
    <property type="term" value="C:anaphase-promoting complex"/>
    <property type="evidence" value="ECO:0007669"/>
    <property type="project" value="InterPro"/>
</dbReference>
<keyword evidence="2" id="KW-0132">Cell division</keyword>
<dbReference type="GO" id="GO:0051301">
    <property type="term" value="P:cell division"/>
    <property type="evidence" value="ECO:0007669"/>
    <property type="project" value="UniProtKB-KW"/>
</dbReference>
<dbReference type="PROSITE" id="PS50005">
    <property type="entry name" value="TPR"/>
    <property type="match status" value="2"/>
</dbReference>
<dbReference type="InterPro" id="IPR007192">
    <property type="entry name" value="APC8"/>
</dbReference>
<evidence type="ECO:0000256" key="3">
    <source>
        <dbReference type="ARBA" id="ARBA00022737"/>
    </source>
</evidence>
<accession>A0A1B6F0D6</accession>
<dbReference type="InterPro" id="IPR011990">
    <property type="entry name" value="TPR-like_helical_dom_sf"/>
</dbReference>
<dbReference type="PANTHER" id="PTHR12558:SF10">
    <property type="entry name" value="CELL DIVISION CYCLE PROTEIN 23 HOMOLOG"/>
    <property type="match status" value="1"/>
</dbReference>
<evidence type="ECO:0000256" key="8">
    <source>
        <dbReference type="ARBA" id="ARBA00061138"/>
    </source>
</evidence>
<evidence type="ECO:0000256" key="2">
    <source>
        <dbReference type="ARBA" id="ARBA00022618"/>
    </source>
</evidence>
<dbReference type="PANTHER" id="PTHR12558">
    <property type="entry name" value="CELL DIVISION CYCLE 16,23,27"/>
    <property type="match status" value="1"/>
</dbReference>
<dbReference type="FunFam" id="1.25.40.10:FF:000093">
    <property type="entry name" value="cell division cycle protein 23 homolog"/>
    <property type="match status" value="1"/>
</dbReference>
<evidence type="ECO:0000259" key="11">
    <source>
        <dbReference type="Pfam" id="PF04049"/>
    </source>
</evidence>
<keyword evidence="4" id="KW-0498">Mitosis</keyword>
<dbReference type="Gene3D" id="1.25.40.10">
    <property type="entry name" value="Tetratricopeptide repeat domain"/>
    <property type="match status" value="2"/>
</dbReference>
<evidence type="ECO:0000256" key="1">
    <source>
        <dbReference type="ARBA" id="ARBA00004906"/>
    </source>
</evidence>
<reference evidence="12" key="1">
    <citation type="submission" date="2015-11" db="EMBL/GenBank/DDBJ databases">
        <title>De novo transcriptome assembly of four potential Pierce s Disease insect vectors from Arizona vineyards.</title>
        <authorList>
            <person name="Tassone E.E."/>
        </authorList>
    </citation>
    <scope>NUCLEOTIDE SEQUENCE</scope>
</reference>
<evidence type="ECO:0000313" key="12">
    <source>
        <dbReference type="EMBL" id="JAS43650.1"/>
    </source>
</evidence>
<dbReference type="Pfam" id="PF04049">
    <property type="entry name" value="ANAPC8"/>
    <property type="match status" value="1"/>
</dbReference>
<comment type="similarity">
    <text evidence="8">Belongs to the APC8/CDC23 family.</text>
</comment>
<keyword evidence="6 10" id="KW-0802">TPR repeat</keyword>
<evidence type="ECO:0000256" key="5">
    <source>
        <dbReference type="ARBA" id="ARBA00022786"/>
    </source>
</evidence>
<gene>
    <name evidence="12" type="ORF">g.14172</name>
</gene>
<dbReference type="GO" id="GO:0031145">
    <property type="term" value="P:anaphase-promoting complex-dependent catabolic process"/>
    <property type="evidence" value="ECO:0007669"/>
    <property type="project" value="TreeGrafter"/>
</dbReference>
<dbReference type="GO" id="GO:0045842">
    <property type="term" value="P:positive regulation of mitotic metaphase/anaphase transition"/>
    <property type="evidence" value="ECO:0007669"/>
    <property type="project" value="TreeGrafter"/>
</dbReference>
<evidence type="ECO:0000256" key="7">
    <source>
        <dbReference type="ARBA" id="ARBA00023306"/>
    </source>
</evidence>
<dbReference type="EMBL" id="GECZ01026119">
    <property type="protein sequence ID" value="JAS43650.1"/>
    <property type="molecule type" value="Transcribed_RNA"/>
</dbReference>
<dbReference type="Pfam" id="PF13181">
    <property type="entry name" value="TPR_8"/>
    <property type="match status" value="1"/>
</dbReference>
<dbReference type="SUPFAM" id="SSF48452">
    <property type="entry name" value="TPR-like"/>
    <property type="match status" value="2"/>
</dbReference>
<name>A0A1B6F0D6_9HEMI</name>
<evidence type="ECO:0000256" key="4">
    <source>
        <dbReference type="ARBA" id="ARBA00022776"/>
    </source>
</evidence>
<evidence type="ECO:0000256" key="10">
    <source>
        <dbReference type="PROSITE-ProRule" id="PRU00339"/>
    </source>
</evidence>
<organism evidence="12">
    <name type="scientific">Cuerna arida</name>
    <dbReference type="NCBI Taxonomy" id="1464854"/>
    <lineage>
        <taxon>Eukaryota</taxon>
        <taxon>Metazoa</taxon>
        <taxon>Ecdysozoa</taxon>
        <taxon>Arthropoda</taxon>
        <taxon>Hexapoda</taxon>
        <taxon>Insecta</taxon>
        <taxon>Pterygota</taxon>
        <taxon>Neoptera</taxon>
        <taxon>Paraneoptera</taxon>
        <taxon>Hemiptera</taxon>
        <taxon>Auchenorrhyncha</taxon>
        <taxon>Membracoidea</taxon>
        <taxon>Cicadellidae</taxon>
        <taxon>Cicadellinae</taxon>
        <taxon>Proconiini</taxon>
        <taxon>Cuerna</taxon>
    </lineage>
</organism>
<evidence type="ECO:0000256" key="6">
    <source>
        <dbReference type="ARBA" id="ARBA00022803"/>
    </source>
</evidence>
<evidence type="ECO:0000256" key="9">
    <source>
        <dbReference type="ARBA" id="ARBA00082695"/>
    </source>
</evidence>